<reference evidence="6" key="1">
    <citation type="submission" date="2021-08" db="EMBL/GenBank/DDBJ databases">
        <authorList>
            <person name="Stevens D.C."/>
        </authorList>
    </citation>
    <scope>NUCLEOTIDE SEQUENCE</scope>
    <source>
        <strain evidence="6">DSM 53165</strain>
    </source>
</reference>
<keyword evidence="7" id="KW-1185">Reference proteome</keyword>
<dbReference type="Proteomes" id="UP001139031">
    <property type="component" value="Unassembled WGS sequence"/>
</dbReference>
<keyword evidence="2" id="KW-0677">Repeat</keyword>
<accession>A0ABS7TRQ9</accession>
<dbReference type="SUPFAM" id="SSF63829">
    <property type="entry name" value="Calcium-dependent phosphotriesterase"/>
    <property type="match status" value="1"/>
</dbReference>
<feature type="compositionally biased region" description="Basic and acidic residues" evidence="4">
    <location>
        <begin position="88"/>
        <end position="101"/>
    </location>
</feature>
<feature type="region of interest" description="Disordered" evidence="4">
    <location>
        <begin position="31"/>
        <end position="101"/>
    </location>
</feature>
<feature type="compositionally biased region" description="Polar residues" evidence="4">
    <location>
        <begin position="48"/>
        <end position="63"/>
    </location>
</feature>
<dbReference type="RefSeq" id="WP_224192631.1">
    <property type="nucleotide sequence ID" value="NZ_JAIRAU010000020.1"/>
</dbReference>
<evidence type="ECO:0000313" key="7">
    <source>
        <dbReference type="Proteomes" id="UP001139031"/>
    </source>
</evidence>
<gene>
    <name evidence="6" type="ORF">K7C98_16495</name>
</gene>
<dbReference type="InterPro" id="IPR011936">
    <property type="entry name" value="Myxo_disulph_rpt"/>
</dbReference>
<dbReference type="NCBIfam" id="TIGR02232">
    <property type="entry name" value="myxo_disulf_rpt"/>
    <property type="match status" value="1"/>
</dbReference>
<protein>
    <submittedName>
        <fullName evidence="6">PQQ-binding-like beta-propeller repeat protein</fullName>
    </submittedName>
</protein>
<evidence type="ECO:0000256" key="4">
    <source>
        <dbReference type="SAM" id="MobiDB-lite"/>
    </source>
</evidence>
<dbReference type="Pfam" id="PF13360">
    <property type="entry name" value="PQQ_2"/>
    <property type="match status" value="1"/>
</dbReference>
<organism evidence="6 7">
    <name type="scientific">Nannocystis pusilla</name>
    <dbReference type="NCBI Taxonomy" id="889268"/>
    <lineage>
        <taxon>Bacteria</taxon>
        <taxon>Pseudomonadati</taxon>
        <taxon>Myxococcota</taxon>
        <taxon>Polyangia</taxon>
        <taxon>Nannocystales</taxon>
        <taxon>Nannocystaceae</taxon>
        <taxon>Nannocystis</taxon>
    </lineage>
</organism>
<evidence type="ECO:0000256" key="3">
    <source>
        <dbReference type="ARBA" id="ARBA00023157"/>
    </source>
</evidence>
<evidence type="ECO:0000259" key="5">
    <source>
        <dbReference type="Pfam" id="PF13360"/>
    </source>
</evidence>
<keyword evidence="1" id="KW-0732">Signal</keyword>
<feature type="domain" description="Pyrrolo-quinoline quinone repeat" evidence="5">
    <location>
        <begin position="183"/>
        <end position="325"/>
    </location>
</feature>
<dbReference type="InterPro" id="IPR002372">
    <property type="entry name" value="PQQ_rpt_dom"/>
</dbReference>
<name>A0ABS7TRQ9_9BACT</name>
<keyword evidence="3" id="KW-1015">Disulfide bond</keyword>
<proteinExistence type="predicted"/>
<evidence type="ECO:0000313" key="6">
    <source>
        <dbReference type="EMBL" id="MBZ5710861.1"/>
    </source>
</evidence>
<comment type="caution">
    <text evidence="6">The sequence shown here is derived from an EMBL/GenBank/DDBJ whole genome shotgun (WGS) entry which is preliminary data.</text>
</comment>
<evidence type="ECO:0000256" key="2">
    <source>
        <dbReference type="ARBA" id="ARBA00022737"/>
    </source>
</evidence>
<evidence type="ECO:0000256" key="1">
    <source>
        <dbReference type="ARBA" id="ARBA00022729"/>
    </source>
</evidence>
<sequence>MLARLASARPSSPWLPLLASLFLDACTDRHVASDSEDGASDTGAPDDATTSAPDVPPSTTSAPQPIPPSEEEDTATTAAPDDPCGDGELDRGEGCDDGNREPDDGCLPDCTTGRGTPSLPVWVGEAWTVNLAVLDGALAGAGADALVLAGNPWLELVPLAPEGPTAWTYTDGPLRPRMAVAVASDGDIVSTGFDVAATRHIWLARHTATGEMLWTQDYPALGFAPQQVLLAPGGDIVVFEAHNGIHVFDRDGALRWSHVAPPGSPSDIGYEHAAIAADGTLHVVGTTPAALIVDALDPQGALLWRRELASPRRLASPRAVETPSGGLLVVMSQKMPGTPAPFEIAALAQFDAAGTLQWWRDDELTWAKDLFAVDVVAMPAGGAFVAWQHSTDFDFKYAVGRYDPTGARLYLHGTQEVVLDLAAGPDGQVYSLELVNGTARVIPYLP</sequence>
<dbReference type="EMBL" id="JAIRAU010000020">
    <property type="protein sequence ID" value="MBZ5710861.1"/>
    <property type="molecule type" value="Genomic_DNA"/>
</dbReference>